<sequence length="115" mass="13267">MDCVKFIELEDLKDIGLQPYELEHLELQLDTKEELSDHVAFVDAVLWCCRPQSLTISFCYGDFEMQSDFVKFTYDKLLEQEDDTSIQIVSPSPRPLMALLPGENTITFIKEKETG</sequence>
<accession>A0ACB9A3J9</accession>
<reference evidence="2" key="1">
    <citation type="journal article" date="2022" name="Mol. Ecol. Resour.">
        <title>The genomes of chicory, endive, great burdock and yacon provide insights into Asteraceae palaeo-polyploidization history and plant inulin production.</title>
        <authorList>
            <person name="Fan W."/>
            <person name="Wang S."/>
            <person name="Wang H."/>
            <person name="Wang A."/>
            <person name="Jiang F."/>
            <person name="Liu H."/>
            <person name="Zhao H."/>
            <person name="Xu D."/>
            <person name="Zhang Y."/>
        </authorList>
    </citation>
    <scope>NUCLEOTIDE SEQUENCE [LARGE SCALE GENOMIC DNA]</scope>
    <source>
        <strain evidence="2">cv. Yunnan</strain>
    </source>
</reference>
<dbReference type="EMBL" id="CM042042">
    <property type="protein sequence ID" value="KAI3704495.1"/>
    <property type="molecule type" value="Genomic_DNA"/>
</dbReference>
<organism evidence="1 2">
    <name type="scientific">Smallanthus sonchifolius</name>
    <dbReference type="NCBI Taxonomy" id="185202"/>
    <lineage>
        <taxon>Eukaryota</taxon>
        <taxon>Viridiplantae</taxon>
        <taxon>Streptophyta</taxon>
        <taxon>Embryophyta</taxon>
        <taxon>Tracheophyta</taxon>
        <taxon>Spermatophyta</taxon>
        <taxon>Magnoliopsida</taxon>
        <taxon>eudicotyledons</taxon>
        <taxon>Gunneridae</taxon>
        <taxon>Pentapetalae</taxon>
        <taxon>asterids</taxon>
        <taxon>campanulids</taxon>
        <taxon>Asterales</taxon>
        <taxon>Asteraceae</taxon>
        <taxon>Asteroideae</taxon>
        <taxon>Heliantheae alliance</taxon>
        <taxon>Millerieae</taxon>
        <taxon>Smallanthus</taxon>
    </lineage>
</organism>
<evidence type="ECO:0000313" key="2">
    <source>
        <dbReference type="Proteomes" id="UP001056120"/>
    </source>
</evidence>
<proteinExistence type="predicted"/>
<evidence type="ECO:0000313" key="1">
    <source>
        <dbReference type="EMBL" id="KAI3704495.1"/>
    </source>
</evidence>
<keyword evidence="2" id="KW-1185">Reference proteome</keyword>
<name>A0ACB9A3J9_9ASTR</name>
<reference evidence="1 2" key="2">
    <citation type="journal article" date="2022" name="Mol. Ecol. Resour.">
        <title>The genomes of chicory, endive, great burdock and yacon provide insights into Asteraceae paleo-polyploidization history and plant inulin production.</title>
        <authorList>
            <person name="Fan W."/>
            <person name="Wang S."/>
            <person name="Wang H."/>
            <person name="Wang A."/>
            <person name="Jiang F."/>
            <person name="Liu H."/>
            <person name="Zhao H."/>
            <person name="Xu D."/>
            <person name="Zhang Y."/>
        </authorList>
    </citation>
    <scope>NUCLEOTIDE SEQUENCE [LARGE SCALE GENOMIC DNA]</scope>
    <source>
        <strain evidence="2">cv. Yunnan</strain>
        <tissue evidence="1">Leaves</tissue>
    </source>
</reference>
<gene>
    <name evidence="1" type="ORF">L1987_74716</name>
</gene>
<dbReference type="Proteomes" id="UP001056120">
    <property type="component" value="Linkage Group LG25"/>
</dbReference>
<comment type="caution">
    <text evidence="1">The sequence shown here is derived from an EMBL/GenBank/DDBJ whole genome shotgun (WGS) entry which is preliminary data.</text>
</comment>
<protein>
    <submittedName>
        <fullName evidence="1">Uncharacterized protein</fullName>
    </submittedName>
</protein>